<feature type="transmembrane region" description="Helical" evidence="1">
    <location>
        <begin position="85"/>
        <end position="104"/>
    </location>
</feature>
<dbReference type="HAMAP" id="MF_02088">
    <property type="entry name" value="Q_prec_transport"/>
    <property type="match status" value="1"/>
</dbReference>
<dbReference type="RefSeq" id="WP_148974375.1">
    <property type="nucleotide sequence ID" value="NZ_JBNIKT010000015.1"/>
</dbReference>
<evidence type="ECO:0000256" key="1">
    <source>
        <dbReference type="HAMAP-Rule" id="MF_02088"/>
    </source>
</evidence>
<feature type="transmembrane region" description="Helical" evidence="1">
    <location>
        <begin position="52"/>
        <end position="73"/>
    </location>
</feature>
<feature type="transmembrane region" description="Helical" evidence="1">
    <location>
        <begin position="124"/>
        <end position="147"/>
    </location>
</feature>
<comment type="similarity">
    <text evidence="1">Belongs to the vitamin uptake transporter (VUT/ECF) (TC 2.A.88) family. Q precursor transporter subfamily.</text>
</comment>
<feature type="transmembrane region" description="Helical" evidence="1">
    <location>
        <begin position="6"/>
        <end position="22"/>
    </location>
</feature>
<dbReference type="GO" id="GO:0022857">
    <property type="term" value="F:transmembrane transporter activity"/>
    <property type="evidence" value="ECO:0007669"/>
    <property type="project" value="UniProtKB-UniRule"/>
</dbReference>
<reference evidence="2 3" key="1">
    <citation type="submission" date="2019-08" db="EMBL/GenBank/DDBJ databases">
        <title>Bacillus genomes from the desert of Cuatro Cienegas, Coahuila.</title>
        <authorList>
            <person name="Olmedo-Alvarez G."/>
        </authorList>
    </citation>
    <scope>NUCLEOTIDE SEQUENCE [LARGE SCALE GENOMIC DNA]</scope>
    <source>
        <strain evidence="2 3">CH446_14T</strain>
    </source>
</reference>
<proteinExistence type="inferred from homology"/>
<dbReference type="PANTHER" id="PTHR34300:SF2">
    <property type="entry name" value="QUEUOSINE PRECURSOR TRANSPORTER-RELATED"/>
    <property type="match status" value="1"/>
</dbReference>
<sequence>MFNEWFGFIFALVNFAFVLLFYRIFGKTGLFVWIGLSTVLANLQVIKTIEIFGMTATLGNAMYGTAFLVTDILNEKYGKEEAKKAVWLGFLTLLSMTVIMQMVLFFKPHEIDMAQGALSTIFSFLPQIALGSLAAYLASQFLDVYIFQFLKRKFPKDNQFWIRNNGSTIISQFVDTLVFTGIAFAGVFPFNEWIQIFITTYLLKFFVAILDTPFGYLAKKMHKTNKAKTSIDQ</sequence>
<dbReference type="InterPro" id="IPR003744">
    <property type="entry name" value="YhhQ"/>
</dbReference>
<dbReference type="Pfam" id="PF02592">
    <property type="entry name" value="Vut_1"/>
    <property type="match status" value="1"/>
</dbReference>
<evidence type="ECO:0000313" key="3">
    <source>
        <dbReference type="Proteomes" id="UP000322139"/>
    </source>
</evidence>
<comment type="subcellular location">
    <subcellularLocation>
        <location evidence="1">Cell membrane</location>
        <topology evidence="1">Multi-pass membrane protein</topology>
    </subcellularLocation>
</comment>
<organism evidence="2 3">
    <name type="scientific">Bacillus infantis</name>
    <dbReference type="NCBI Taxonomy" id="324767"/>
    <lineage>
        <taxon>Bacteria</taxon>
        <taxon>Bacillati</taxon>
        <taxon>Bacillota</taxon>
        <taxon>Bacilli</taxon>
        <taxon>Bacillales</taxon>
        <taxon>Bacillaceae</taxon>
        <taxon>Bacillus</taxon>
    </lineage>
</organism>
<dbReference type="PANTHER" id="PTHR34300">
    <property type="entry name" value="QUEUOSINE PRECURSOR TRANSPORTER-RELATED"/>
    <property type="match status" value="1"/>
</dbReference>
<dbReference type="AlphaFoldDB" id="A0A5D4RCL3"/>
<keyword evidence="1" id="KW-0472">Membrane</keyword>
<keyword evidence="1" id="KW-0812">Transmembrane</keyword>
<dbReference type="NCBIfam" id="TIGR00697">
    <property type="entry name" value="queuosine precursor transporter"/>
    <property type="match status" value="1"/>
</dbReference>
<accession>A0A5D4RCL3</accession>
<keyword evidence="1" id="KW-0813">Transport</keyword>
<name>A0A5D4RCL3_9BACI</name>
<feature type="transmembrane region" description="Helical" evidence="1">
    <location>
        <begin position="168"/>
        <end position="188"/>
    </location>
</feature>
<feature type="transmembrane region" description="Helical" evidence="1">
    <location>
        <begin position="29"/>
        <end position="46"/>
    </location>
</feature>
<dbReference type="EMBL" id="VTER01000004">
    <property type="protein sequence ID" value="TYS49233.1"/>
    <property type="molecule type" value="Genomic_DNA"/>
</dbReference>
<protein>
    <recommendedName>
        <fullName evidence="1">Probable queuosine precursor transporter</fullName>
        <shortName evidence="1">Q precursor transporter</shortName>
    </recommendedName>
</protein>
<comment type="function">
    <text evidence="1">Involved in the import of queuosine (Q) precursors, required for Q precursor salvage.</text>
</comment>
<keyword evidence="1" id="KW-1003">Cell membrane</keyword>
<gene>
    <name evidence="2" type="ORF">FZD51_08405</name>
</gene>
<dbReference type="GO" id="GO:0005886">
    <property type="term" value="C:plasma membrane"/>
    <property type="evidence" value="ECO:0007669"/>
    <property type="project" value="UniProtKB-SubCell"/>
</dbReference>
<evidence type="ECO:0000313" key="2">
    <source>
        <dbReference type="EMBL" id="TYS49233.1"/>
    </source>
</evidence>
<feature type="transmembrane region" description="Helical" evidence="1">
    <location>
        <begin position="194"/>
        <end position="218"/>
    </location>
</feature>
<keyword evidence="1" id="KW-1133">Transmembrane helix</keyword>
<comment type="caution">
    <text evidence="2">The sequence shown here is derived from an EMBL/GenBank/DDBJ whole genome shotgun (WGS) entry which is preliminary data.</text>
</comment>
<dbReference type="Proteomes" id="UP000322139">
    <property type="component" value="Unassembled WGS sequence"/>
</dbReference>